<organism evidence="8 9">
    <name type="scientific">Claveliimonas monacensis</name>
    <dbReference type="NCBI Taxonomy" id="2779351"/>
    <lineage>
        <taxon>Bacteria</taxon>
        <taxon>Bacillati</taxon>
        <taxon>Bacillota</taxon>
        <taxon>Clostridia</taxon>
        <taxon>Lachnospirales</taxon>
        <taxon>Lachnospiraceae</taxon>
        <taxon>Claveliimonas</taxon>
    </lineage>
</organism>
<evidence type="ECO:0000256" key="5">
    <source>
        <dbReference type="ARBA" id="ARBA00023136"/>
    </source>
</evidence>
<dbReference type="PANTHER" id="PTHR11910">
    <property type="entry name" value="ATP SYNTHASE DELTA CHAIN"/>
    <property type="match status" value="1"/>
</dbReference>
<keyword evidence="9" id="KW-1185">Reference proteome</keyword>
<protein>
    <recommendedName>
        <fullName evidence="7">ATP synthase subunit delta</fullName>
    </recommendedName>
    <alternativeName>
        <fullName evidence="7">ATP synthase F(1) sector subunit delta</fullName>
    </alternativeName>
    <alternativeName>
        <fullName evidence="7">F-type ATPase subunit delta</fullName>
        <shortName evidence="7">F-ATPase subunit delta</shortName>
    </alternativeName>
</protein>
<evidence type="ECO:0000313" key="9">
    <source>
        <dbReference type="Proteomes" id="UP000758652"/>
    </source>
</evidence>
<evidence type="ECO:0000256" key="4">
    <source>
        <dbReference type="ARBA" id="ARBA00023065"/>
    </source>
</evidence>
<dbReference type="Pfam" id="PF00213">
    <property type="entry name" value="OSCP"/>
    <property type="match status" value="1"/>
</dbReference>
<proteinExistence type="inferred from homology"/>
<evidence type="ECO:0000313" key="8">
    <source>
        <dbReference type="EMBL" id="MBE5063631.1"/>
    </source>
</evidence>
<dbReference type="NCBIfam" id="TIGR01145">
    <property type="entry name" value="ATP_synt_delta"/>
    <property type="match status" value="1"/>
</dbReference>
<comment type="function">
    <text evidence="7">This protein is part of the stalk that links CF(0) to CF(1). It either transmits conformational changes from CF(0) to CF(1) or is implicated in proton conduction.</text>
</comment>
<name>A0ABR9RL02_9FIRM</name>
<keyword evidence="4 7" id="KW-0406">Ion transport</keyword>
<evidence type="ECO:0000256" key="2">
    <source>
        <dbReference type="ARBA" id="ARBA00022448"/>
    </source>
</evidence>
<evidence type="ECO:0000256" key="6">
    <source>
        <dbReference type="ARBA" id="ARBA00023310"/>
    </source>
</evidence>
<sequence>MKTAKANSGAYCSMAAIRYAKVLYDMELPEEVIGEAEEIFADSSELISVLESPIVTKEEKHKVIDRIFDKKISTFLKVTTDYGKAGIMQEIFRAYRQYKNEMAGIVTAHLAYVVPPTEEQKKGMEQFVCREFHAKGVSWEMEERPSLIGGFLLHVNGREYDYSMQGRLKRLEQKLTWR</sequence>
<dbReference type="Proteomes" id="UP000758652">
    <property type="component" value="Unassembled WGS sequence"/>
</dbReference>
<gene>
    <name evidence="7 8" type="primary">atpH</name>
    <name evidence="8" type="ORF">INF30_10190</name>
</gene>
<reference evidence="8 9" key="1">
    <citation type="submission" date="2020-10" db="EMBL/GenBank/DDBJ databases">
        <title>ChiBAC.</title>
        <authorList>
            <person name="Zenner C."/>
            <person name="Hitch T.C.A."/>
            <person name="Clavel T."/>
        </authorList>
    </citation>
    <scope>NUCLEOTIDE SEQUENCE [LARGE SCALE GENOMIC DNA]</scope>
    <source>
        <strain evidence="8 9">DSM 108991</strain>
    </source>
</reference>
<dbReference type="Gene3D" id="1.10.520.20">
    <property type="entry name" value="N-terminal domain of the delta subunit of the F1F0-ATP synthase"/>
    <property type="match status" value="1"/>
</dbReference>
<evidence type="ECO:0000256" key="7">
    <source>
        <dbReference type="HAMAP-Rule" id="MF_01416"/>
    </source>
</evidence>
<keyword evidence="2 7" id="KW-0813">Transport</keyword>
<evidence type="ECO:0000256" key="3">
    <source>
        <dbReference type="ARBA" id="ARBA00022781"/>
    </source>
</evidence>
<keyword evidence="6 7" id="KW-0066">ATP synthesis</keyword>
<keyword evidence="5 7" id="KW-0472">Membrane</keyword>
<accession>A0ABR9RL02</accession>
<dbReference type="HAMAP" id="MF_01416">
    <property type="entry name" value="ATP_synth_delta_bact"/>
    <property type="match status" value="1"/>
</dbReference>
<keyword evidence="7" id="KW-1003">Cell membrane</keyword>
<comment type="function">
    <text evidence="7">F(1)F(0) ATP synthase produces ATP from ADP in the presence of a proton or sodium gradient. F-type ATPases consist of two structural domains, F(1) containing the extramembraneous catalytic core and F(0) containing the membrane proton channel, linked together by a central stalk and a peripheral stalk. During catalysis, ATP synthesis in the catalytic domain of F(1) is coupled via a rotary mechanism of the central stalk subunits to proton translocation.</text>
</comment>
<comment type="similarity">
    <text evidence="7">Belongs to the ATPase delta chain family.</text>
</comment>
<keyword evidence="7" id="KW-0139">CF(1)</keyword>
<dbReference type="InterPro" id="IPR000711">
    <property type="entry name" value="ATPase_OSCP/dsu"/>
</dbReference>
<comment type="subcellular location">
    <subcellularLocation>
        <location evidence="7">Cell membrane</location>
        <topology evidence="7">Peripheral membrane protein</topology>
    </subcellularLocation>
    <subcellularLocation>
        <location evidence="1">Membrane</location>
    </subcellularLocation>
</comment>
<dbReference type="InterPro" id="IPR026015">
    <property type="entry name" value="ATP_synth_OSCP/delta_N_sf"/>
</dbReference>
<keyword evidence="3 7" id="KW-0375">Hydrogen ion transport</keyword>
<evidence type="ECO:0000256" key="1">
    <source>
        <dbReference type="ARBA" id="ARBA00004370"/>
    </source>
</evidence>
<dbReference type="SUPFAM" id="SSF47928">
    <property type="entry name" value="N-terminal domain of the delta subunit of the F1F0-ATP synthase"/>
    <property type="match status" value="1"/>
</dbReference>
<dbReference type="RefSeq" id="WP_226395125.1">
    <property type="nucleotide sequence ID" value="NZ_JADCKL010000008.1"/>
</dbReference>
<dbReference type="EMBL" id="JADCKL010000008">
    <property type="protein sequence ID" value="MBE5063631.1"/>
    <property type="molecule type" value="Genomic_DNA"/>
</dbReference>
<dbReference type="PRINTS" id="PR00125">
    <property type="entry name" value="ATPASEDELTA"/>
</dbReference>
<comment type="caution">
    <text evidence="8">The sequence shown here is derived from an EMBL/GenBank/DDBJ whole genome shotgun (WGS) entry which is preliminary data.</text>
</comment>